<name>A0A166VHI1_9AGAM</name>
<dbReference type="Proteomes" id="UP000076532">
    <property type="component" value="Unassembled WGS sequence"/>
</dbReference>
<dbReference type="AlphaFoldDB" id="A0A166VHI1"/>
<proteinExistence type="predicted"/>
<protein>
    <submittedName>
        <fullName evidence="2">Uncharacterized protein</fullName>
    </submittedName>
</protein>
<sequence length="244" mass="26469">MYDGRATDDRNGPSDRLEPITLCSLQRQRRPQRRGGSWIADWETGKWNGSGCCNICCSSGPCLHPSLHITPPPTHIPPPTHFQNVQGGHWLILRSTSASPTSIECVHSRSRVIVPAPFTSPSRSRNHSTCSIDYITRSSGVYAVSSNHTLGASPHDLYDMEKGEGVGKEDKEGGSAELERAGTRAADVGDAKVYRAGRLRYTGLPLEPVTKTGHEGVTLIEPGWEEYPGVVVVVPYTEVIAGVL</sequence>
<dbReference type="EMBL" id="KV417485">
    <property type="protein sequence ID" value="KZP32735.1"/>
    <property type="molecule type" value="Genomic_DNA"/>
</dbReference>
<evidence type="ECO:0000256" key="1">
    <source>
        <dbReference type="SAM" id="MobiDB-lite"/>
    </source>
</evidence>
<keyword evidence="3" id="KW-1185">Reference proteome</keyword>
<reference evidence="2 3" key="1">
    <citation type="journal article" date="2016" name="Mol. Biol. Evol.">
        <title>Comparative Genomics of Early-Diverging Mushroom-Forming Fungi Provides Insights into the Origins of Lignocellulose Decay Capabilities.</title>
        <authorList>
            <person name="Nagy L.G."/>
            <person name="Riley R."/>
            <person name="Tritt A."/>
            <person name="Adam C."/>
            <person name="Daum C."/>
            <person name="Floudas D."/>
            <person name="Sun H."/>
            <person name="Yadav J.S."/>
            <person name="Pangilinan J."/>
            <person name="Larsson K.H."/>
            <person name="Matsuura K."/>
            <person name="Barry K."/>
            <person name="Labutti K."/>
            <person name="Kuo R."/>
            <person name="Ohm R.A."/>
            <person name="Bhattacharya S.S."/>
            <person name="Shirouzu T."/>
            <person name="Yoshinaga Y."/>
            <person name="Martin F.M."/>
            <person name="Grigoriev I.V."/>
            <person name="Hibbett D.S."/>
        </authorList>
    </citation>
    <scope>NUCLEOTIDE SEQUENCE [LARGE SCALE GENOMIC DNA]</scope>
    <source>
        <strain evidence="2 3">CBS 109695</strain>
    </source>
</reference>
<accession>A0A166VHI1</accession>
<gene>
    <name evidence="2" type="ORF">FIBSPDRAFT_882540</name>
</gene>
<evidence type="ECO:0000313" key="2">
    <source>
        <dbReference type="EMBL" id="KZP32735.1"/>
    </source>
</evidence>
<feature type="region of interest" description="Disordered" evidence="1">
    <location>
        <begin position="163"/>
        <end position="182"/>
    </location>
</feature>
<evidence type="ECO:0000313" key="3">
    <source>
        <dbReference type="Proteomes" id="UP000076532"/>
    </source>
</evidence>
<organism evidence="2 3">
    <name type="scientific">Athelia psychrophila</name>
    <dbReference type="NCBI Taxonomy" id="1759441"/>
    <lineage>
        <taxon>Eukaryota</taxon>
        <taxon>Fungi</taxon>
        <taxon>Dikarya</taxon>
        <taxon>Basidiomycota</taxon>
        <taxon>Agaricomycotina</taxon>
        <taxon>Agaricomycetes</taxon>
        <taxon>Agaricomycetidae</taxon>
        <taxon>Atheliales</taxon>
        <taxon>Atheliaceae</taxon>
        <taxon>Athelia</taxon>
    </lineage>
</organism>